<feature type="compositionally biased region" description="Polar residues" evidence="2">
    <location>
        <begin position="113"/>
        <end position="135"/>
    </location>
</feature>
<feature type="compositionally biased region" description="Acidic residues" evidence="2">
    <location>
        <begin position="504"/>
        <end position="525"/>
    </location>
</feature>
<feature type="compositionally biased region" description="Basic residues" evidence="2">
    <location>
        <begin position="242"/>
        <end position="253"/>
    </location>
</feature>
<feature type="region of interest" description="Disordered" evidence="2">
    <location>
        <begin position="327"/>
        <end position="625"/>
    </location>
</feature>
<sequence length="793" mass="91343">MIDLHIYLVPSEMWRDKYNNMDNEDVSESISLGFIRIHPESRVYDLREEIEIQLNSPNLPQEYVFLKSVGRCLTKVKHHQELRLKAKHFLPQLNSSQKYGNEVYIIETSIRGSDSSTSNSILMSSDQRNSSNNGHVTGGKFRYQNGNSKPRNGNNYHLPFLQTSEKLQRLVRVGPPHQNLKHINPTPLDPSSNSNSDSYLGSPTYQMGSKLVDDSNYYLEEVAMGTKLHTPPSLSLSPTNHNNRRRRRQRRIPARSVARSDPVSKNVAGNDDDDDDDNDDDDDDDDVLPTIHSYSEPPYFSHPHFRSPYVHSYPYLINDMVMLPVSRSPRNSKRRARNNNNNNNNNDDNKDYDDNNSNDNGETRQSRSPNTGASFPGDLSQRSTRRSKEKPKAEGNVTSDRRTMTDGKEEEDEDLHNPTDEKRLREMRAREELKREQEEQERWERLDSEQQNFELGLTKGAQEKLRQQDGVSDGEGPGEEQREERLSPRKKKKAETGKGKEQGEEGEEEGEGEDNEKGEDGEEKAEEVKGEVAEDGVGNEEQDEEAELVEQNTERDSRNENSIRPEPNTETTTSKKEQSLSPAQKTAEPENARSKQKNETEKLQEMLESIREQRKSKERQREELVKRAKSLQAKIQNRRNHARDIWKKKYYEEKKKTSPLEEQCNKQRHELDVIHRKYISSLEPAKEKPTKITTKKPSEKNNILIQASRLKHETEDLQHRVDNAKMKLTAELKLRNQTEIELKALKGELIQQKINLNLIRKQQLSSIMTQGGTPAGSQDMLIAIKQPIIQTTK</sequence>
<feature type="compositionally biased region" description="Basic and acidic residues" evidence="2">
    <location>
        <begin position="552"/>
        <end position="563"/>
    </location>
</feature>
<feature type="domain" description="Spermatogenesis-associated protein 1 C-terminal" evidence="3">
    <location>
        <begin position="607"/>
        <end position="753"/>
    </location>
</feature>
<evidence type="ECO:0000313" key="4">
    <source>
        <dbReference type="Proteomes" id="UP000515154"/>
    </source>
</evidence>
<dbReference type="Proteomes" id="UP000515154">
    <property type="component" value="Linkage group LG30"/>
</dbReference>
<feature type="region of interest" description="Disordered" evidence="2">
    <location>
        <begin position="176"/>
        <end position="207"/>
    </location>
</feature>
<evidence type="ECO:0000256" key="2">
    <source>
        <dbReference type="SAM" id="MobiDB-lite"/>
    </source>
</evidence>
<feature type="compositionally biased region" description="Basic and acidic residues" evidence="2">
    <location>
        <begin position="494"/>
        <end position="503"/>
    </location>
</feature>
<dbReference type="InterPro" id="IPR031478">
    <property type="entry name" value="SPATA1_C"/>
</dbReference>
<dbReference type="KEGG" id="osn:115226752"/>
<proteinExistence type="predicted"/>
<feature type="compositionally biased region" description="Basic and acidic residues" evidence="2">
    <location>
        <begin position="415"/>
        <end position="448"/>
    </location>
</feature>
<dbReference type="InterPro" id="IPR039062">
    <property type="entry name" value="SPAT1"/>
</dbReference>
<feature type="region of interest" description="Disordered" evidence="2">
    <location>
        <begin position="228"/>
        <end position="305"/>
    </location>
</feature>
<feature type="compositionally biased region" description="Acidic residues" evidence="2">
    <location>
        <begin position="270"/>
        <end position="287"/>
    </location>
</feature>
<dbReference type="RefSeq" id="XP_036371224.1">
    <property type="nucleotide sequence ID" value="XM_036515331.1"/>
</dbReference>
<dbReference type="PANTHER" id="PTHR14421:SF3">
    <property type="entry name" value="SPERMATOGENESIS-ASSOCIATED PROTEIN 1"/>
    <property type="match status" value="1"/>
</dbReference>
<feature type="compositionally biased region" description="Polar residues" evidence="2">
    <location>
        <begin position="144"/>
        <end position="158"/>
    </location>
</feature>
<evidence type="ECO:0000259" key="3">
    <source>
        <dbReference type="Pfam" id="PF15743"/>
    </source>
</evidence>
<feature type="coiled-coil region" evidence="1">
    <location>
        <begin position="707"/>
        <end position="762"/>
    </location>
</feature>
<organism evidence="4 5">
    <name type="scientific">Octopus sinensis</name>
    <name type="common">East Asian common octopus</name>
    <dbReference type="NCBI Taxonomy" id="2607531"/>
    <lineage>
        <taxon>Eukaryota</taxon>
        <taxon>Metazoa</taxon>
        <taxon>Spiralia</taxon>
        <taxon>Lophotrochozoa</taxon>
        <taxon>Mollusca</taxon>
        <taxon>Cephalopoda</taxon>
        <taxon>Coleoidea</taxon>
        <taxon>Octopodiformes</taxon>
        <taxon>Octopoda</taxon>
        <taxon>Incirrata</taxon>
        <taxon>Octopodidae</taxon>
        <taxon>Octopus</taxon>
    </lineage>
</organism>
<feature type="compositionally biased region" description="Acidic residues" evidence="2">
    <location>
        <begin position="533"/>
        <end position="548"/>
    </location>
</feature>
<dbReference type="PANTHER" id="PTHR14421">
    <property type="entry name" value="SPERMATOGENESIS-ASSOCIATED PROTEIN 1"/>
    <property type="match status" value="1"/>
</dbReference>
<dbReference type="Pfam" id="PF15743">
    <property type="entry name" value="SPATA1_C"/>
    <property type="match status" value="1"/>
</dbReference>
<feature type="compositionally biased region" description="Basic and acidic residues" evidence="2">
    <location>
        <begin position="587"/>
        <end position="625"/>
    </location>
</feature>
<feature type="region of interest" description="Disordered" evidence="2">
    <location>
        <begin position="113"/>
        <end position="158"/>
    </location>
</feature>
<evidence type="ECO:0000313" key="5">
    <source>
        <dbReference type="RefSeq" id="XP_036371224.1"/>
    </source>
</evidence>
<keyword evidence="1" id="KW-0175">Coiled coil</keyword>
<dbReference type="AlphaFoldDB" id="A0A7E6FUG4"/>
<name>A0A7E6FUG4_9MOLL</name>
<feature type="compositionally biased region" description="Low complexity" evidence="2">
    <location>
        <begin position="189"/>
        <end position="202"/>
    </location>
</feature>
<feature type="compositionally biased region" description="Polar residues" evidence="2">
    <location>
        <begin position="232"/>
        <end position="241"/>
    </location>
</feature>
<reference evidence="5" key="1">
    <citation type="submission" date="2025-08" db="UniProtKB">
        <authorList>
            <consortium name="RefSeq"/>
        </authorList>
    </citation>
    <scope>IDENTIFICATION</scope>
</reference>
<evidence type="ECO:0000256" key="1">
    <source>
        <dbReference type="SAM" id="Coils"/>
    </source>
</evidence>
<protein>
    <submittedName>
        <fullName evidence="5">Spermatogenesis-associated protein 1-like</fullName>
    </submittedName>
</protein>
<gene>
    <name evidence="5" type="primary">LOC115226752</name>
</gene>
<accession>A0A7E6FUG4</accession>
<keyword evidence="4" id="KW-1185">Reference proteome</keyword>